<dbReference type="Gene3D" id="3.40.30.10">
    <property type="entry name" value="Glutaredoxin"/>
    <property type="match status" value="1"/>
</dbReference>
<proteinExistence type="predicted"/>
<comment type="subcellular location">
    <subcellularLocation>
        <location evidence="1">Cell envelope</location>
    </subcellularLocation>
</comment>
<comment type="caution">
    <text evidence="8">The sequence shown here is derived from an EMBL/GenBank/DDBJ whole genome shotgun (WGS) entry which is preliminary data.</text>
</comment>
<keyword evidence="9" id="KW-1185">Reference proteome</keyword>
<name>A0ABR8UIF7_9GAMM</name>
<feature type="region of interest" description="Disordered" evidence="5">
    <location>
        <begin position="31"/>
        <end position="70"/>
    </location>
</feature>
<feature type="signal peptide" evidence="6">
    <location>
        <begin position="1"/>
        <end position="27"/>
    </location>
</feature>
<dbReference type="PROSITE" id="PS51257">
    <property type="entry name" value="PROKAR_LIPOPROTEIN"/>
    <property type="match status" value="1"/>
</dbReference>
<evidence type="ECO:0000256" key="3">
    <source>
        <dbReference type="ARBA" id="ARBA00023157"/>
    </source>
</evidence>
<keyword evidence="2" id="KW-0201">Cytochrome c-type biogenesis</keyword>
<keyword evidence="4" id="KW-0676">Redox-active center</keyword>
<feature type="domain" description="Thioredoxin" evidence="7">
    <location>
        <begin position="68"/>
        <end position="206"/>
    </location>
</feature>
<dbReference type="InterPro" id="IPR017937">
    <property type="entry name" value="Thioredoxin_CS"/>
</dbReference>
<dbReference type="PANTHER" id="PTHR42852:SF6">
    <property type="entry name" value="THIOL:DISULFIDE INTERCHANGE PROTEIN DSBE"/>
    <property type="match status" value="1"/>
</dbReference>
<dbReference type="EMBL" id="JACSQJ010000003">
    <property type="protein sequence ID" value="MBD7987819.1"/>
    <property type="molecule type" value="Genomic_DNA"/>
</dbReference>
<dbReference type="CDD" id="cd02966">
    <property type="entry name" value="TlpA_like_family"/>
    <property type="match status" value="1"/>
</dbReference>
<protein>
    <submittedName>
        <fullName evidence="8">TlpA family protein disulfide reductase</fullName>
    </submittedName>
</protein>
<evidence type="ECO:0000256" key="6">
    <source>
        <dbReference type="SAM" id="SignalP"/>
    </source>
</evidence>
<evidence type="ECO:0000259" key="7">
    <source>
        <dbReference type="PROSITE" id="PS51352"/>
    </source>
</evidence>
<dbReference type="PROSITE" id="PS00194">
    <property type="entry name" value="THIOREDOXIN_1"/>
    <property type="match status" value="1"/>
</dbReference>
<evidence type="ECO:0000313" key="9">
    <source>
        <dbReference type="Proteomes" id="UP000647183"/>
    </source>
</evidence>
<evidence type="ECO:0000256" key="1">
    <source>
        <dbReference type="ARBA" id="ARBA00004196"/>
    </source>
</evidence>
<dbReference type="InterPro" id="IPR036249">
    <property type="entry name" value="Thioredoxin-like_sf"/>
</dbReference>
<dbReference type="PANTHER" id="PTHR42852">
    <property type="entry name" value="THIOL:DISULFIDE INTERCHANGE PROTEIN DSBE"/>
    <property type="match status" value="1"/>
</dbReference>
<sequence>MTAMPLRHAIATCLLLLLLAACQRDQAGTAAAPGADATARKAQDADAPAGRDTGDAQPAGPGRSDGAAASSEEFPALVVTTLDGGRYDLAERRGRWVVVNFWATWCAPCLKEMPELSALDALREHVEVIGLAYEETDADTLRAFLAKHPVVYPVAIVSTYDPPADFPTPRGLPLTVLVAPDGRRVKTFLGPVTALELEQAIEAAGGPAPGEGA</sequence>
<dbReference type="PROSITE" id="PS51352">
    <property type="entry name" value="THIOREDOXIN_2"/>
    <property type="match status" value="1"/>
</dbReference>
<feature type="chain" id="PRO_5045799989" evidence="6">
    <location>
        <begin position="28"/>
        <end position="213"/>
    </location>
</feature>
<evidence type="ECO:0000256" key="4">
    <source>
        <dbReference type="ARBA" id="ARBA00023284"/>
    </source>
</evidence>
<dbReference type="InterPro" id="IPR013766">
    <property type="entry name" value="Thioredoxin_domain"/>
</dbReference>
<dbReference type="Pfam" id="PF08534">
    <property type="entry name" value="Redoxin"/>
    <property type="match status" value="1"/>
</dbReference>
<accession>A0ABR8UIF7</accession>
<keyword evidence="6" id="KW-0732">Signal</keyword>
<dbReference type="RefSeq" id="WP_191729035.1">
    <property type="nucleotide sequence ID" value="NZ_JACSQJ010000003.1"/>
</dbReference>
<dbReference type="SUPFAM" id="SSF52833">
    <property type="entry name" value="Thioredoxin-like"/>
    <property type="match status" value="1"/>
</dbReference>
<dbReference type="InterPro" id="IPR050553">
    <property type="entry name" value="Thioredoxin_ResA/DsbE_sf"/>
</dbReference>
<evidence type="ECO:0000313" key="8">
    <source>
        <dbReference type="EMBL" id="MBD7987819.1"/>
    </source>
</evidence>
<organism evidence="8 9">
    <name type="scientific">Luteimonas colneyensis</name>
    <dbReference type="NCBI Taxonomy" id="2762230"/>
    <lineage>
        <taxon>Bacteria</taxon>
        <taxon>Pseudomonadati</taxon>
        <taxon>Pseudomonadota</taxon>
        <taxon>Gammaproteobacteria</taxon>
        <taxon>Lysobacterales</taxon>
        <taxon>Lysobacteraceae</taxon>
        <taxon>Luteimonas</taxon>
    </lineage>
</organism>
<dbReference type="InterPro" id="IPR013740">
    <property type="entry name" value="Redoxin"/>
</dbReference>
<evidence type="ECO:0000256" key="5">
    <source>
        <dbReference type="SAM" id="MobiDB-lite"/>
    </source>
</evidence>
<dbReference type="Proteomes" id="UP000647183">
    <property type="component" value="Unassembled WGS sequence"/>
</dbReference>
<gene>
    <name evidence="8" type="ORF">H9645_07235</name>
</gene>
<reference evidence="8 9" key="1">
    <citation type="submission" date="2020-08" db="EMBL/GenBank/DDBJ databases">
        <title>A Genomic Blueprint of the Chicken Gut Microbiome.</title>
        <authorList>
            <person name="Gilroy R."/>
            <person name="Ravi A."/>
            <person name="Getino M."/>
            <person name="Pursley I."/>
            <person name="Horton D.L."/>
            <person name="Alikhan N.-F."/>
            <person name="Baker D."/>
            <person name="Gharbi K."/>
            <person name="Hall N."/>
            <person name="Watson M."/>
            <person name="Adriaenssens E.M."/>
            <person name="Foster-Nyarko E."/>
            <person name="Jarju S."/>
            <person name="Secka A."/>
            <person name="Antonio M."/>
            <person name="Oren A."/>
            <person name="Chaudhuri R."/>
            <person name="La Ragione R.M."/>
            <person name="Hildebrand F."/>
            <person name="Pallen M.J."/>
        </authorList>
    </citation>
    <scope>NUCLEOTIDE SEQUENCE [LARGE SCALE GENOMIC DNA]</scope>
    <source>
        <strain evidence="8 9">Sa2BVA3</strain>
    </source>
</reference>
<evidence type="ECO:0000256" key="2">
    <source>
        <dbReference type="ARBA" id="ARBA00022748"/>
    </source>
</evidence>
<keyword evidence="3" id="KW-1015">Disulfide bond</keyword>